<keyword evidence="4" id="KW-0479">Metal-binding</keyword>
<dbReference type="RefSeq" id="WP_345390248.1">
    <property type="nucleotide sequence ID" value="NZ_BAABLA010000004.1"/>
</dbReference>
<keyword evidence="6" id="KW-1185">Reference proteome</keyword>
<reference evidence="6" key="1">
    <citation type="journal article" date="2019" name="Int. J. Syst. Evol. Microbiol.">
        <title>The Global Catalogue of Microorganisms (GCM) 10K type strain sequencing project: providing services to taxonomists for standard genome sequencing and annotation.</title>
        <authorList>
            <consortium name="The Broad Institute Genomics Platform"/>
            <consortium name="The Broad Institute Genome Sequencing Center for Infectious Disease"/>
            <person name="Wu L."/>
            <person name="Ma J."/>
        </authorList>
    </citation>
    <scope>NUCLEOTIDE SEQUENCE [LARGE SCALE GENOMIC DNA]</scope>
    <source>
        <strain evidence="6">KCTC 32255</strain>
    </source>
</reference>
<dbReference type="EC" id="6.3.3.2" evidence="4"/>
<keyword evidence="2 4" id="KW-0547">Nucleotide-binding</keyword>
<dbReference type="InterPro" id="IPR002698">
    <property type="entry name" value="FTHF_cligase"/>
</dbReference>
<gene>
    <name evidence="5" type="ORF">ACFQGD_07320</name>
</gene>
<keyword evidence="5" id="KW-0436">Ligase</keyword>
<evidence type="ECO:0000256" key="3">
    <source>
        <dbReference type="ARBA" id="ARBA00022840"/>
    </source>
</evidence>
<comment type="similarity">
    <text evidence="1 4">Belongs to the 5-formyltetrahydrofolate cyclo-ligase family.</text>
</comment>
<dbReference type="Proteomes" id="UP001596337">
    <property type="component" value="Unassembled WGS sequence"/>
</dbReference>
<comment type="cofactor">
    <cofactor evidence="4">
        <name>Mg(2+)</name>
        <dbReference type="ChEBI" id="CHEBI:18420"/>
    </cofactor>
</comment>
<dbReference type="SUPFAM" id="SSF100950">
    <property type="entry name" value="NagB/RpiA/CoA transferase-like"/>
    <property type="match status" value="1"/>
</dbReference>
<sequence length="215" mass="22431">MTESDKPEGRHPDTTTKAAWRARLLAERDAVSAEDAAAAAAALARGMVRAVADLAKVAPDGAGNPATVCCYVPFGTEPGSLAMVDALRDSGSEVLLPVVPDVPGPLDWARYEGQDTLRTGALPGLLEPAGERVGPEALGWASLVFVPALAIDYRGVRLGRGAGYYDRSLPHAAPSTRMIAVVRDAELVPELPAEPHDVRLSGALLPERGLVSLPA</sequence>
<dbReference type="NCBIfam" id="TIGR02727">
    <property type="entry name" value="MTHFS_bact"/>
    <property type="match status" value="1"/>
</dbReference>
<proteinExistence type="inferred from homology"/>
<comment type="caution">
    <text evidence="5">The sequence shown here is derived from an EMBL/GenBank/DDBJ whole genome shotgun (WGS) entry which is preliminary data.</text>
</comment>
<dbReference type="PANTHER" id="PTHR23407:SF1">
    <property type="entry name" value="5-FORMYLTETRAHYDROFOLATE CYCLO-LIGASE"/>
    <property type="match status" value="1"/>
</dbReference>
<dbReference type="InterPro" id="IPR024185">
    <property type="entry name" value="FTHF_cligase-like_sf"/>
</dbReference>
<evidence type="ECO:0000256" key="2">
    <source>
        <dbReference type="ARBA" id="ARBA00022741"/>
    </source>
</evidence>
<protein>
    <recommendedName>
        <fullName evidence="4">5-formyltetrahydrofolate cyclo-ligase</fullName>
        <ecNumber evidence="4">6.3.3.2</ecNumber>
    </recommendedName>
</protein>
<comment type="catalytic activity">
    <reaction evidence="4">
        <text>(6S)-5-formyl-5,6,7,8-tetrahydrofolate + ATP = (6R)-5,10-methenyltetrahydrofolate + ADP + phosphate</text>
        <dbReference type="Rhea" id="RHEA:10488"/>
        <dbReference type="ChEBI" id="CHEBI:30616"/>
        <dbReference type="ChEBI" id="CHEBI:43474"/>
        <dbReference type="ChEBI" id="CHEBI:57455"/>
        <dbReference type="ChEBI" id="CHEBI:57457"/>
        <dbReference type="ChEBI" id="CHEBI:456216"/>
        <dbReference type="EC" id="6.3.3.2"/>
    </reaction>
</comment>
<dbReference type="EMBL" id="JBHSXX010000001">
    <property type="protein sequence ID" value="MFC6866955.1"/>
    <property type="molecule type" value="Genomic_DNA"/>
</dbReference>
<organism evidence="5 6">
    <name type="scientific">Haloechinothrix salitolerans</name>
    <dbReference type="NCBI Taxonomy" id="926830"/>
    <lineage>
        <taxon>Bacteria</taxon>
        <taxon>Bacillati</taxon>
        <taxon>Actinomycetota</taxon>
        <taxon>Actinomycetes</taxon>
        <taxon>Pseudonocardiales</taxon>
        <taxon>Pseudonocardiaceae</taxon>
        <taxon>Haloechinothrix</taxon>
    </lineage>
</organism>
<name>A0ABW2BXA4_9PSEU</name>
<dbReference type="PIRSF" id="PIRSF006806">
    <property type="entry name" value="FTHF_cligase"/>
    <property type="match status" value="1"/>
</dbReference>
<dbReference type="PANTHER" id="PTHR23407">
    <property type="entry name" value="ATPASE INHIBITOR/5-FORMYLTETRAHYDROFOLATE CYCLO-LIGASE"/>
    <property type="match status" value="1"/>
</dbReference>
<dbReference type="InterPro" id="IPR037171">
    <property type="entry name" value="NagB/RpiA_transferase-like"/>
</dbReference>
<dbReference type="GO" id="GO:0030272">
    <property type="term" value="F:5-formyltetrahydrofolate cyclo-ligase activity"/>
    <property type="evidence" value="ECO:0007669"/>
    <property type="project" value="UniProtKB-EC"/>
</dbReference>
<evidence type="ECO:0000313" key="6">
    <source>
        <dbReference type="Proteomes" id="UP001596337"/>
    </source>
</evidence>
<accession>A0ABW2BXA4</accession>
<evidence type="ECO:0000256" key="4">
    <source>
        <dbReference type="RuleBase" id="RU361279"/>
    </source>
</evidence>
<keyword evidence="3 4" id="KW-0067">ATP-binding</keyword>
<evidence type="ECO:0000313" key="5">
    <source>
        <dbReference type="EMBL" id="MFC6866955.1"/>
    </source>
</evidence>
<evidence type="ECO:0000256" key="1">
    <source>
        <dbReference type="ARBA" id="ARBA00010638"/>
    </source>
</evidence>
<dbReference type="Pfam" id="PF01812">
    <property type="entry name" value="5-FTHF_cyc-lig"/>
    <property type="match status" value="1"/>
</dbReference>
<dbReference type="Gene3D" id="3.40.50.10420">
    <property type="entry name" value="NagB/RpiA/CoA transferase-like"/>
    <property type="match status" value="1"/>
</dbReference>
<keyword evidence="4" id="KW-0460">Magnesium</keyword>